<sequence precursor="true">MLHRTAGALALLTSLVSTAACGADALPTAPSTSRASSPIVAVLGDSLSVSPSREASFPAVLQRRLEAEGLKWRVVNAGRYGDTTAQGLARLDDVLRERPAVLILALGANDGLNGVPVAIVRRQLDEIIRTSRSHGARVLLCGMETPPFHGWDYSLAFHAIYPDLAAFYDLPLVPFLLAGVFGDFDLNQPDMIHPNAAGAQRIADTVWPFLEPMVRVESLTAAR</sequence>
<evidence type="ECO:0000313" key="4">
    <source>
        <dbReference type="Proteomes" id="UP000076079"/>
    </source>
</evidence>
<name>A0A143PRB7_LUTPR</name>
<dbReference type="EMBL" id="CP015136">
    <property type="protein sequence ID" value="AMY10678.1"/>
    <property type="molecule type" value="Genomic_DNA"/>
</dbReference>
<feature type="domain" description="SGNH hydrolase-type esterase" evidence="2">
    <location>
        <begin position="42"/>
        <end position="201"/>
    </location>
</feature>
<dbReference type="SUPFAM" id="SSF52266">
    <property type="entry name" value="SGNH hydrolase"/>
    <property type="match status" value="1"/>
</dbReference>
<dbReference type="RefSeq" id="WP_110172291.1">
    <property type="nucleotide sequence ID" value="NZ_CP015136.1"/>
</dbReference>
<gene>
    <name evidence="3" type="primary">tesA_1</name>
    <name evidence="3" type="ORF">LuPra_03917</name>
</gene>
<dbReference type="Gene3D" id="3.40.50.1110">
    <property type="entry name" value="SGNH hydrolase"/>
    <property type="match status" value="1"/>
</dbReference>
<dbReference type="CDD" id="cd01822">
    <property type="entry name" value="Lysophospholipase_L1_like"/>
    <property type="match status" value="1"/>
</dbReference>
<protein>
    <submittedName>
        <fullName evidence="3">Esterase TesA</fullName>
        <ecNumber evidence="3">3.1.1.1</ecNumber>
    </submittedName>
</protein>
<dbReference type="GO" id="GO:0106435">
    <property type="term" value="F:carboxylesterase activity"/>
    <property type="evidence" value="ECO:0007669"/>
    <property type="project" value="UniProtKB-EC"/>
</dbReference>
<dbReference type="KEGG" id="abac:LuPra_03917"/>
<dbReference type="GO" id="GO:0004622">
    <property type="term" value="F:phosphatidylcholine lysophospholipase activity"/>
    <property type="evidence" value="ECO:0007669"/>
    <property type="project" value="TreeGrafter"/>
</dbReference>
<keyword evidence="3" id="KW-0378">Hydrolase</keyword>
<reference evidence="4" key="2">
    <citation type="submission" date="2016-04" db="EMBL/GenBank/DDBJ databases">
        <title>First Complete Genome Sequence of a Subdivision 6 Acidobacterium.</title>
        <authorList>
            <person name="Huang S."/>
            <person name="Vieira S."/>
            <person name="Bunk B."/>
            <person name="Riedel T."/>
            <person name="Sproeer C."/>
            <person name="Overmann J."/>
        </authorList>
    </citation>
    <scope>NUCLEOTIDE SEQUENCE [LARGE SCALE GENOMIC DNA]</scope>
    <source>
        <strain evidence="4">DSM 100886 HEG_-6_39</strain>
    </source>
</reference>
<dbReference type="EC" id="3.1.1.1" evidence="3"/>
<evidence type="ECO:0000313" key="3">
    <source>
        <dbReference type="EMBL" id="AMY10678.1"/>
    </source>
</evidence>
<dbReference type="Pfam" id="PF13472">
    <property type="entry name" value="Lipase_GDSL_2"/>
    <property type="match status" value="1"/>
</dbReference>
<keyword evidence="4" id="KW-1185">Reference proteome</keyword>
<proteinExistence type="predicted"/>
<dbReference type="STRING" id="1855912.LuPra_03917"/>
<dbReference type="PROSITE" id="PS51257">
    <property type="entry name" value="PROKAR_LIPOPROTEIN"/>
    <property type="match status" value="1"/>
</dbReference>
<dbReference type="InterPro" id="IPR051532">
    <property type="entry name" value="Ester_Hydrolysis_Enzymes"/>
</dbReference>
<dbReference type="InterPro" id="IPR036514">
    <property type="entry name" value="SGNH_hydro_sf"/>
</dbReference>
<keyword evidence="1" id="KW-0732">Signal</keyword>
<reference evidence="3 4" key="1">
    <citation type="journal article" date="2016" name="Genome Announc.">
        <title>First Complete Genome Sequence of a Subdivision 6 Acidobacterium Strain.</title>
        <authorList>
            <person name="Huang S."/>
            <person name="Vieira S."/>
            <person name="Bunk B."/>
            <person name="Riedel T."/>
            <person name="Sproer C."/>
            <person name="Overmann J."/>
        </authorList>
    </citation>
    <scope>NUCLEOTIDE SEQUENCE [LARGE SCALE GENOMIC DNA]</scope>
    <source>
        <strain evidence="4">DSM 100886 HEG_-6_39</strain>
    </source>
</reference>
<feature type="chain" id="PRO_5007511841" evidence="1">
    <location>
        <begin position="20"/>
        <end position="223"/>
    </location>
</feature>
<evidence type="ECO:0000259" key="2">
    <source>
        <dbReference type="Pfam" id="PF13472"/>
    </source>
</evidence>
<dbReference type="AlphaFoldDB" id="A0A143PRB7"/>
<dbReference type="OrthoDB" id="9777593at2"/>
<evidence type="ECO:0000256" key="1">
    <source>
        <dbReference type="SAM" id="SignalP"/>
    </source>
</evidence>
<feature type="signal peptide" evidence="1">
    <location>
        <begin position="1"/>
        <end position="19"/>
    </location>
</feature>
<accession>A0A143PRB7</accession>
<dbReference type="InterPro" id="IPR013830">
    <property type="entry name" value="SGNH_hydro"/>
</dbReference>
<dbReference type="PANTHER" id="PTHR30383">
    <property type="entry name" value="THIOESTERASE 1/PROTEASE 1/LYSOPHOSPHOLIPASE L1"/>
    <property type="match status" value="1"/>
</dbReference>
<organism evidence="3 4">
    <name type="scientific">Luteitalea pratensis</name>
    <dbReference type="NCBI Taxonomy" id="1855912"/>
    <lineage>
        <taxon>Bacteria</taxon>
        <taxon>Pseudomonadati</taxon>
        <taxon>Acidobacteriota</taxon>
        <taxon>Vicinamibacteria</taxon>
        <taxon>Vicinamibacterales</taxon>
        <taxon>Vicinamibacteraceae</taxon>
        <taxon>Luteitalea</taxon>
    </lineage>
</organism>
<dbReference type="PANTHER" id="PTHR30383:SF24">
    <property type="entry name" value="THIOESTERASE 1_PROTEASE 1_LYSOPHOSPHOLIPASE L1"/>
    <property type="match status" value="1"/>
</dbReference>
<dbReference type="Proteomes" id="UP000076079">
    <property type="component" value="Chromosome"/>
</dbReference>